<keyword evidence="1" id="KW-0809">Transit peptide</keyword>
<proteinExistence type="predicted"/>
<dbReference type="SUPFAM" id="SSF103025">
    <property type="entry name" value="Folate-binding domain"/>
    <property type="match status" value="1"/>
</dbReference>
<dbReference type="AlphaFoldDB" id="A0A511X8H8"/>
<gene>
    <name evidence="3" type="ORF">ANI02nite_11280</name>
</gene>
<dbReference type="PANTHER" id="PTHR22602:SF0">
    <property type="entry name" value="TRANSFERASE CAF17, MITOCHONDRIAL-RELATED"/>
    <property type="match status" value="1"/>
</dbReference>
<dbReference type="OrthoDB" id="9796287at2"/>
<comment type="caution">
    <text evidence="3">The sequence shown here is derived from an EMBL/GenBank/DDBJ whole genome shotgun (WGS) entry which is preliminary data.</text>
</comment>
<dbReference type="NCBIfam" id="TIGR03317">
    <property type="entry name" value="ygfZ_signature"/>
    <property type="match status" value="1"/>
</dbReference>
<protein>
    <submittedName>
        <fullName evidence="3">Glycine cleavage system protein T</fullName>
    </submittedName>
</protein>
<evidence type="ECO:0000259" key="2">
    <source>
        <dbReference type="Pfam" id="PF25455"/>
    </source>
</evidence>
<evidence type="ECO:0000313" key="3">
    <source>
        <dbReference type="EMBL" id="GEN59244.1"/>
    </source>
</evidence>
<dbReference type="EMBL" id="BJYF01000005">
    <property type="protein sequence ID" value="GEN59244.1"/>
    <property type="molecule type" value="Genomic_DNA"/>
</dbReference>
<dbReference type="RefSeq" id="WP_051292171.1">
    <property type="nucleotide sequence ID" value="NZ_AUBI01000005.1"/>
</dbReference>
<sequence>MSYFAHLPDRAVIAVSGADRVKFLQGLVSNDVAEARDGQAVWAALLTPQGRWKADFFMVADPDGEQLLLDCPASQVEMVIATLKRFRLRSDVALVPANFAVHAAWGALPDAATVENAIVFADPRLPDAGWRLLLPDVAQQASADAAAYDLHRLTLGLPDGPRDCEADKTLLLEANFDLLNGVSWTKGCYMGQELTARTRYRGLVKRRLVPFASVVPSLTPGAPVMAGSVEVGQVRSSRDHCGLAMLRPAAVLASGETPMTVEGHTITARAPEWLREALRAGQEPEAAKGDEAGS</sequence>
<dbReference type="InterPro" id="IPR027266">
    <property type="entry name" value="TrmE/GcvT-like"/>
</dbReference>
<feature type="domain" description="CAF17 C-terminal" evidence="2">
    <location>
        <begin position="205"/>
        <end position="275"/>
    </location>
</feature>
<evidence type="ECO:0000313" key="4">
    <source>
        <dbReference type="Proteomes" id="UP000321635"/>
    </source>
</evidence>
<dbReference type="InterPro" id="IPR045179">
    <property type="entry name" value="YgfZ/GcvT"/>
</dbReference>
<dbReference type="GO" id="GO:0016226">
    <property type="term" value="P:iron-sulfur cluster assembly"/>
    <property type="evidence" value="ECO:0007669"/>
    <property type="project" value="TreeGrafter"/>
</dbReference>
<reference evidence="3 4" key="1">
    <citation type="submission" date="2019-07" db="EMBL/GenBank/DDBJ databases">
        <title>Whole genome shotgun sequence of Acetobacter nitrogenifigens NBRC 105050.</title>
        <authorList>
            <person name="Hosoyama A."/>
            <person name="Uohara A."/>
            <person name="Ohji S."/>
            <person name="Ichikawa N."/>
        </authorList>
    </citation>
    <scope>NUCLEOTIDE SEQUENCE [LARGE SCALE GENOMIC DNA]</scope>
    <source>
        <strain evidence="3 4">NBRC 105050</strain>
    </source>
</reference>
<dbReference type="InterPro" id="IPR057460">
    <property type="entry name" value="CAF17_C"/>
</dbReference>
<dbReference type="Proteomes" id="UP000321635">
    <property type="component" value="Unassembled WGS sequence"/>
</dbReference>
<dbReference type="PANTHER" id="PTHR22602">
    <property type="entry name" value="TRANSFERASE CAF17, MITOCHONDRIAL-RELATED"/>
    <property type="match status" value="1"/>
</dbReference>
<dbReference type="InterPro" id="IPR017703">
    <property type="entry name" value="YgfZ/GCV_T_CS"/>
</dbReference>
<dbReference type="Gene3D" id="2.40.30.160">
    <property type="match status" value="1"/>
</dbReference>
<dbReference type="Pfam" id="PF25455">
    <property type="entry name" value="Beta-barrel_CAF17_C"/>
    <property type="match status" value="1"/>
</dbReference>
<evidence type="ECO:0000256" key="1">
    <source>
        <dbReference type="ARBA" id="ARBA00022946"/>
    </source>
</evidence>
<dbReference type="STRING" id="1120919.GCA_000429165_01890"/>
<name>A0A511X8H8_9PROT</name>
<accession>A0A511X8H8</accession>
<organism evidence="3 4">
    <name type="scientific">Acetobacter nitrogenifigens DSM 23921 = NBRC 105050</name>
    <dbReference type="NCBI Taxonomy" id="1120919"/>
    <lineage>
        <taxon>Bacteria</taxon>
        <taxon>Pseudomonadati</taxon>
        <taxon>Pseudomonadota</taxon>
        <taxon>Alphaproteobacteria</taxon>
        <taxon>Acetobacterales</taxon>
        <taxon>Acetobacteraceae</taxon>
        <taxon>Acetobacter</taxon>
    </lineage>
</organism>
<keyword evidence="4" id="KW-1185">Reference proteome</keyword>
<dbReference type="Gene3D" id="3.30.1360.120">
    <property type="entry name" value="Probable tRNA modification gtpase trme, domain 1"/>
    <property type="match status" value="1"/>
</dbReference>